<keyword evidence="3" id="KW-0238">DNA-binding</keyword>
<evidence type="ECO:0000313" key="7">
    <source>
        <dbReference type="Proteomes" id="UP001239680"/>
    </source>
</evidence>
<dbReference type="InterPro" id="IPR058163">
    <property type="entry name" value="LysR-type_TF_proteobact-type"/>
</dbReference>
<dbReference type="SUPFAM" id="SSF46785">
    <property type="entry name" value="Winged helix' DNA-binding domain"/>
    <property type="match status" value="1"/>
</dbReference>
<dbReference type="InterPro" id="IPR000847">
    <property type="entry name" value="LysR_HTH_N"/>
</dbReference>
<name>A0ABU0VZH1_9RHOB</name>
<keyword evidence="4" id="KW-0804">Transcription</keyword>
<dbReference type="Gene3D" id="1.10.10.10">
    <property type="entry name" value="Winged helix-like DNA-binding domain superfamily/Winged helix DNA-binding domain"/>
    <property type="match status" value="1"/>
</dbReference>
<dbReference type="PANTHER" id="PTHR30537:SF79">
    <property type="entry name" value="TRANSCRIPTIONAL REGULATOR-RELATED"/>
    <property type="match status" value="1"/>
</dbReference>
<accession>A0ABU0VZH1</accession>
<organism evidence="6 7">
    <name type="scientific">Pseudogemmobacter lacusdianii</name>
    <dbReference type="NCBI Taxonomy" id="3069608"/>
    <lineage>
        <taxon>Bacteria</taxon>
        <taxon>Pseudomonadati</taxon>
        <taxon>Pseudomonadota</taxon>
        <taxon>Alphaproteobacteria</taxon>
        <taxon>Rhodobacterales</taxon>
        <taxon>Paracoccaceae</taxon>
        <taxon>Pseudogemmobacter</taxon>
    </lineage>
</organism>
<comment type="similarity">
    <text evidence="1">Belongs to the LysR transcriptional regulatory family.</text>
</comment>
<reference evidence="6 7" key="1">
    <citation type="submission" date="2023-08" db="EMBL/GenBank/DDBJ databases">
        <title>Characterization of two Paracoccaceae strains isolated from Phycosphere and proposal of Xinfangfangia lacusdiani sp. nov.</title>
        <authorList>
            <person name="Deng Y."/>
            <person name="Zhang Y.Q."/>
        </authorList>
    </citation>
    <scope>NUCLEOTIDE SEQUENCE [LARGE SCALE GENOMIC DNA]</scope>
    <source>
        <strain evidence="6 7">CPCC 101601</strain>
    </source>
</reference>
<gene>
    <name evidence="6" type="ORF">Q9295_09425</name>
</gene>
<dbReference type="Proteomes" id="UP001239680">
    <property type="component" value="Unassembled WGS sequence"/>
</dbReference>
<dbReference type="EMBL" id="JAVDBT010000007">
    <property type="protein sequence ID" value="MDQ2066595.1"/>
    <property type="molecule type" value="Genomic_DNA"/>
</dbReference>
<dbReference type="PANTHER" id="PTHR30537">
    <property type="entry name" value="HTH-TYPE TRANSCRIPTIONAL REGULATOR"/>
    <property type="match status" value="1"/>
</dbReference>
<dbReference type="RefSeq" id="WP_306680294.1">
    <property type="nucleotide sequence ID" value="NZ_JAVDBT010000007.1"/>
</dbReference>
<dbReference type="Pfam" id="PF00126">
    <property type="entry name" value="HTH_1"/>
    <property type="match status" value="1"/>
</dbReference>
<evidence type="ECO:0000256" key="1">
    <source>
        <dbReference type="ARBA" id="ARBA00009437"/>
    </source>
</evidence>
<dbReference type="InterPro" id="IPR036390">
    <property type="entry name" value="WH_DNA-bd_sf"/>
</dbReference>
<evidence type="ECO:0000313" key="6">
    <source>
        <dbReference type="EMBL" id="MDQ2066595.1"/>
    </source>
</evidence>
<dbReference type="SUPFAM" id="SSF53850">
    <property type="entry name" value="Periplasmic binding protein-like II"/>
    <property type="match status" value="1"/>
</dbReference>
<keyword evidence="7" id="KW-1185">Reference proteome</keyword>
<dbReference type="InterPro" id="IPR036388">
    <property type="entry name" value="WH-like_DNA-bd_sf"/>
</dbReference>
<evidence type="ECO:0000256" key="3">
    <source>
        <dbReference type="ARBA" id="ARBA00023125"/>
    </source>
</evidence>
<dbReference type="PRINTS" id="PR00039">
    <property type="entry name" value="HTHLYSR"/>
</dbReference>
<dbReference type="Pfam" id="PF03466">
    <property type="entry name" value="LysR_substrate"/>
    <property type="match status" value="1"/>
</dbReference>
<dbReference type="Gene3D" id="3.40.190.10">
    <property type="entry name" value="Periplasmic binding protein-like II"/>
    <property type="match status" value="2"/>
</dbReference>
<proteinExistence type="inferred from homology"/>
<dbReference type="PROSITE" id="PS50931">
    <property type="entry name" value="HTH_LYSR"/>
    <property type="match status" value="1"/>
</dbReference>
<sequence length="297" mass="32568">MKTLKSALPHLNAMVAFEAVARHRGLTAAAGELAVAQSAVSRHIATLEERLGLPLLLRQGNRISVTAEGEALAAAIRDGLGRIRETVEQLTAAEQDTLTIASGYDLVQAWLMPRFERVTALAAHRRVMLMTSPEAKDFDRPDVAISIRFGQPSDWPTYHAQRLFGGAWFPVCAPSFLERYPFLADENPTDFLKVPLLHLASQPDAVDNWRAWTGAERELPGPTFGSYMSMMHEAIAGRGAALAWAGFSDEQLALRQLVRLSRQPRRHSSAFYILTQRTADATVQAVASALLASAKEV</sequence>
<feature type="domain" description="HTH lysR-type" evidence="5">
    <location>
        <begin position="9"/>
        <end position="66"/>
    </location>
</feature>
<comment type="caution">
    <text evidence="6">The sequence shown here is derived from an EMBL/GenBank/DDBJ whole genome shotgun (WGS) entry which is preliminary data.</text>
</comment>
<evidence type="ECO:0000259" key="5">
    <source>
        <dbReference type="PROSITE" id="PS50931"/>
    </source>
</evidence>
<protein>
    <submittedName>
        <fullName evidence="6">LysR family transcriptional regulator</fullName>
    </submittedName>
</protein>
<evidence type="ECO:0000256" key="2">
    <source>
        <dbReference type="ARBA" id="ARBA00023015"/>
    </source>
</evidence>
<keyword evidence="2" id="KW-0805">Transcription regulation</keyword>
<dbReference type="InterPro" id="IPR005119">
    <property type="entry name" value="LysR_subst-bd"/>
</dbReference>
<evidence type="ECO:0000256" key="4">
    <source>
        <dbReference type="ARBA" id="ARBA00023163"/>
    </source>
</evidence>